<evidence type="ECO:0000256" key="1">
    <source>
        <dbReference type="ARBA" id="ARBA00004442"/>
    </source>
</evidence>
<keyword evidence="3" id="KW-0813">Transport</keyword>
<dbReference type="Proteomes" id="UP000035352">
    <property type="component" value="Chromosome"/>
</dbReference>
<keyword evidence="6" id="KW-0472">Membrane</keyword>
<dbReference type="PANTHER" id="PTHR30026:SF20">
    <property type="entry name" value="OUTER MEMBRANE PROTEIN TOLC"/>
    <property type="match status" value="1"/>
</dbReference>
<evidence type="ECO:0000313" key="10">
    <source>
        <dbReference type="Proteomes" id="UP000035352"/>
    </source>
</evidence>
<keyword evidence="4" id="KW-1134">Transmembrane beta strand</keyword>
<dbReference type="EMBL" id="CP011371">
    <property type="protein sequence ID" value="AKJ30102.1"/>
    <property type="molecule type" value="Genomic_DNA"/>
</dbReference>
<dbReference type="GO" id="GO:0015562">
    <property type="term" value="F:efflux transmembrane transporter activity"/>
    <property type="evidence" value="ECO:0007669"/>
    <property type="project" value="InterPro"/>
</dbReference>
<organism evidence="9 10">
    <name type="scientific">Caldimonas brevitalea</name>
    <dbReference type="NCBI Taxonomy" id="413882"/>
    <lineage>
        <taxon>Bacteria</taxon>
        <taxon>Pseudomonadati</taxon>
        <taxon>Pseudomonadota</taxon>
        <taxon>Betaproteobacteria</taxon>
        <taxon>Burkholderiales</taxon>
        <taxon>Sphaerotilaceae</taxon>
        <taxon>Caldimonas</taxon>
    </lineage>
</organism>
<dbReference type="GO" id="GO:1990281">
    <property type="term" value="C:efflux pump complex"/>
    <property type="evidence" value="ECO:0007669"/>
    <property type="project" value="TreeGrafter"/>
</dbReference>
<dbReference type="InterPro" id="IPR003423">
    <property type="entry name" value="OMP_efflux"/>
</dbReference>
<evidence type="ECO:0000313" key="9">
    <source>
        <dbReference type="EMBL" id="AKJ30102.1"/>
    </source>
</evidence>
<evidence type="ECO:0000256" key="2">
    <source>
        <dbReference type="ARBA" id="ARBA00007613"/>
    </source>
</evidence>
<keyword evidence="8" id="KW-0175">Coiled coil</keyword>
<accession>A0A0G3BL26</accession>
<keyword evidence="10" id="KW-1185">Reference proteome</keyword>
<dbReference type="Pfam" id="PF02321">
    <property type="entry name" value="OEP"/>
    <property type="match status" value="2"/>
</dbReference>
<dbReference type="STRING" id="413882.AAW51_3411"/>
<dbReference type="KEGG" id="pbh:AAW51_3411"/>
<feature type="coiled-coil region" evidence="8">
    <location>
        <begin position="97"/>
        <end position="124"/>
    </location>
</feature>
<gene>
    <name evidence="9" type="primary">tolC</name>
    <name evidence="9" type="ORF">AAW51_3411</name>
</gene>
<reference evidence="9 10" key="1">
    <citation type="submission" date="2015-05" db="EMBL/GenBank/DDBJ databases">
        <authorList>
            <person name="Tang B."/>
            <person name="Yu Y."/>
        </authorList>
    </citation>
    <scope>NUCLEOTIDE SEQUENCE [LARGE SCALE GENOMIC DNA]</scope>
    <source>
        <strain evidence="9 10">DSM 7029</strain>
    </source>
</reference>
<dbReference type="AlphaFoldDB" id="A0A0G3BL26"/>
<comment type="similarity">
    <text evidence="2">Belongs to the outer membrane factor (OMF) (TC 1.B.17) family.</text>
</comment>
<comment type="subcellular location">
    <subcellularLocation>
        <location evidence="1">Cell outer membrane</location>
    </subcellularLocation>
</comment>
<sequence>MLWVLPVAVVAQPLPQLYRLALAVDPAVAGAQAQVRAAEQRVVQARAAFGPTVALTGTKSRGNYREAPEYDERNLESKQYGAQLTQPLKRDALYPSLAQAHAQLEQAQAQLQQAETDAMQRLVEACFGVLKARDEVVFLQAQRVATSEQLASAQRSFQVGTVSVTDVREAQAKADTVAAQLVAASYELDLRQQIVDELVGQRVDGLVERGLTGERLPAVEPLSLPAWIADAQAYNAQLEAARQALEAGDAEVRKAWYGHAPTADLNYSYMRNKDNGSPTTLFGRKGHHTQVSVNVNIPLFASFATHAKVREAAALRDKARSDVDAARRQLGLDLREAFSATLSAASQARGFEAAVQSNETAVRANRRGYAVGMRVNSEVLEAQTRLFEARRDLSRARYDAWTQYLKLKAMAGRLSEIDLAELDGLLVVVPLLTPPDAPVRAKEGRQ</sequence>
<protein>
    <submittedName>
        <fullName evidence="9">Outer membrane protein</fullName>
    </submittedName>
</protein>
<evidence type="ECO:0000256" key="4">
    <source>
        <dbReference type="ARBA" id="ARBA00022452"/>
    </source>
</evidence>
<dbReference type="GO" id="GO:0009279">
    <property type="term" value="C:cell outer membrane"/>
    <property type="evidence" value="ECO:0007669"/>
    <property type="project" value="UniProtKB-SubCell"/>
</dbReference>
<keyword evidence="5" id="KW-0812">Transmembrane</keyword>
<dbReference type="Gene3D" id="1.20.1600.10">
    <property type="entry name" value="Outer membrane efflux proteins (OEP)"/>
    <property type="match status" value="1"/>
</dbReference>
<keyword evidence="7" id="KW-0998">Cell outer membrane</keyword>
<name>A0A0G3BL26_9BURK</name>
<evidence type="ECO:0000256" key="8">
    <source>
        <dbReference type="SAM" id="Coils"/>
    </source>
</evidence>
<proteinExistence type="inferred from homology"/>
<evidence type="ECO:0000256" key="5">
    <source>
        <dbReference type="ARBA" id="ARBA00022692"/>
    </source>
</evidence>
<evidence type="ECO:0000256" key="3">
    <source>
        <dbReference type="ARBA" id="ARBA00022448"/>
    </source>
</evidence>
<dbReference type="NCBIfam" id="TIGR01844">
    <property type="entry name" value="type_I_sec_TolC"/>
    <property type="match status" value="1"/>
</dbReference>
<evidence type="ECO:0000256" key="6">
    <source>
        <dbReference type="ARBA" id="ARBA00023136"/>
    </source>
</evidence>
<dbReference type="SUPFAM" id="SSF56954">
    <property type="entry name" value="Outer membrane efflux proteins (OEP)"/>
    <property type="match status" value="1"/>
</dbReference>
<dbReference type="GO" id="GO:0015288">
    <property type="term" value="F:porin activity"/>
    <property type="evidence" value="ECO:0007669"/>
    <property type="project" value="TreeGrafter"/>
</dbReference>
<dbReference type="InterPro" id="IPR010130">
    <property type="entry name" value="T1SS_OMP_TolC"/>
</dbReference>
<dbReference type="InterPro" id="IPR051906">
    <property type="entry name" value="TolC-like"/>
</dbReference>
<dbReference type="PANTHER" id="PTHR30026">
    <property type="entry name" value="OUTER MEMBRANE PROTEIN TOLC"/>
    <property type="match status" value="1"/>
</dbReference>
<evidence type="ECO:0000256" key="7">
    <source>
        <dbReference type="ARBA" id="ARBA00023237"/>
    </source>
</evidence>